<feature type="active site" evidence="2">
    <location>
        <position position="283"/>
    </location>
</feature>
<dbReference type="PROSITE" id="PS51767">
    <property type="entry name" value="PEPTIDASE_A1"/>
    <property type="match status" value="1"/>
</dbReference>
<dbReference type="OrthoDB" id="637377at2759"/>
<comment type="similarity">
    <text evidence="1">Belongs to the peptidase A1 family.</text>
</comment>
<dbReference type="GO" id="GO:0004190">
    <property type="term" value="F:aspartic-type endopeptidase activity"/>
    <property type="evidence" value="ECO:0007669"/>
    <property type="project" value="InterPro"/>
</dbReference>
<accession>A0A8T3AHT2</accession>
<dbReference type="Pfam" id="PF14541">
    <property type="entry name" value="TAXi_C"/>
    <property type="match status" value="1"/>
</dbReference>
<dbReference type="AlphaFoldDB" id="A0A8T3AHT2"/>
<dbReference type="InterPro" id="IPR032799">
    <property type="entry name" value="TAXi_C"/>
</dbReference>
<feature type="signal peptide" evidence="3">
    <location>
        <begin position="1"/>
        <end position="23"/>
    </location>
</feature>
<keyword evidence="6" id="KW-1185">Reference proteome</keyword>
<dbReference type="InterPro" id="IPR001969">
    <property type="entry name" value="Aspartic_peptidase_AS"/>
</dbReference>
<feature type="domain" description="Peptidase A1" evidence="4">
    <location>
        <begin position="72"/>
        <end position="407"/>
    </location>
</feature>
<dbReference type="InterPro" id="IPR033121">
    <property type="entry name" value="PEPTIDASE_A1"/>
</dbReference>
<evidence type="ECO:0000313" key="5">
    <source>
        <dbReference type="EMBL" id="KAI0496106.1"/>
    </source>
</evidence>
<dbReference type="InterPro" id="IPR021109">
    <property type="entry name" value="Peptidase_aspartic_dom_sf"/>
</dbReference>
<organism evidence="5 6">
    <name type="scientific">Dendrobium nobile</name>
    <name type="common">Orchid</name>
    <dbReference type="NCBI Taxonomy" id="94219"/>
    <lineage>
        <taxon>Eukaryota</taxon>
        <taxon>Viridiplantae</taxon>
        <taxon>Streptophyta</taxon>
        <taxon>Embryophyta</taxon>
        <taxon>Tracheophyta</taxon>
        <taxon>Spermatophyta</taxon>
        <taxon>Magnoliopsida</taxon>
        <taxon>Liliopsida</taxon>
        <taxon>Asparagales</taxon>
        <taxon>Orchidaceae</taxon>
        <taxon>Epidendroideae</taxon>
        <taxon>Malaxideae</taxon>
        <taxon>Dendrobiinae</taxon>
        <taxon>Dendrobium</taxon>
    </lineage>
</organism>
<comment type="caution">
    <text evidence="5">The sequence shown here is derived from an EMBL/GenBank/DDBJ whole genome shotgun (WGS) entry which is preliminary data.</text>
</comment>
<protein>
    <recommendedName>
        <fullName evidence="4">Peptidase A1 domain-containing protein</fullName>
    </recommendedName>
</protein>
<proteinExistence type="inferred from homology"/>
<dbReference type="InterPro" id="IPR032861">
    <property type="entry name" value="TAXi_N"/>
</dbReference>
<feature type="chain" id="PRO_5035773338" description="Peptidase A1 domain-containing protein" evidence="3">
    <location>
        <begin position="24"/>
        <end position="420"/>
    </location>
</feature>
<evidence type="ECO:0000259" key="4">
    <source>
        <dbReference type="PROSITE" id="PS51767"/>
    </source>
</evidence>
<dbReference type="PANTHER" id="PTHR13683:SF800">
    <property type="entry name" value="EUKARYOTIC ASPARTYL PROTEASE FAMILY PROTEIN"/>
    <property type="match status" value="1"/>
</dbReference>
<dbReference type="Gene3D" id="2.40.70.10">
    <property type="entry name" value="Acid Proteases"/>
    <property type="match status" value="2"/>
</dbReference>
<dbReference type="Proteomes" id="UP000829196">
    <property type="component" value="Unassembled WGS sequence"/>
</dbReference>
<reference evidence="5" key="1">
    <citation type="journal article" date="2022" name="Front. Genet.">
        <title>Chromosome-Scale Assembly of the Dendrobium nobile Genome Provides Insights Into the Molecular Mechanism of the Biosynthesis of the Medicinal Active Ingredient of Dendrobium.</title>
        <authorList>
            <person name="Xu Q."/>
            <person name="Niu S.-C."/>
            <person name="Li K.-L."/>
            <person name="Zheng P.-J."/>
            <person name="Zhang X.-J."/>
            <person name="Jia Y."/>
            <person name="Liu Y."/>
            <person name="Niu Y.-X."/>
            <person name="Yu L.-H."/>
            <person name="Chen D.-F."/>
            <person name="Zhang G.-Q."/>
        </authorList>
    </citation>
    <scope>NUCLEOTIDE SEQUENCE</scope>
    <source>
        <tissue evidence="5">Leaf</tissue>
    </source>
</reference>
<keyword evidence="3" id="KW-0732">Signal</keyword>
<dbReference type="SUPFAM" id="SSF50630">
    <property type="entry name" value="Acid proteases"/>
    <property type="match status" value="1"/>
</dbReference>
<name>A0A8T3AHT2_DENNO</name>
<dbReference type="Pfam" id="PF14543">
    <property type="entry name" value="TAXi_N"/>
    <property type="match status" value="1"/>
</dbReference>
<dbReference type="EMBL" id="JAGYWB010000016">
    <property type="protein sequence ID" value="KAI0496106.1"/>
    <property type="molecule type" value="Genomic_DNA"/>
</dbReference>
<evidence type="ECO:0000256" key="1">
    <source>
        <dbReference type="ARBA" id="ARBA00007447"/>
    </source>
</evidence>
<dbReference type="GO" id="GO:0006508">
    <property type="term" value="P:proteolysis"/>
    <property type="evidence" value="ECO:0007669"/>
    <property type="project" value="InterPro"/>
</dbReference>
<dbReference type="InterPro" id="IPR001461">
    <property type="entry name" value="Aspartic_peptidase_A1"/>
</dbReference>
<feature type="active site" evidence="2">
    <location>
        <position position="90"/>
    </location>
</feature>
<evidence type="ECO:0000256" key="3">
    <source>
        <dbReference type="SAM" id="SignalP"/>
    </source>
</evidence>
<dbReference type="SMR" id="A0A8T3AHT2"/>
<sequence length="420" mass="46835">MQPVTTTVLIAVVILSEIPSFSALINSSSPPAIPGKPVSPLEEEIIGNTYEVRQFNFVNLPVFGDVYPNGFYYVSIEIGNPQKQYNLDIDTGSDVTWLPKGRYPLYESQSIRHVRCDEPRCIDVHESTSHRGKCKNTEPCDYEISYEDETASKGLLVIDTFALHLKGGSSIRPTLAIGRSAYYSSKEPNSQSRTHGMLGLGKGKISILSQLHEQGLFANIFGHCLSSNSEVSGFMFIGKDFDYSRCLTWVPMSHDVLHYSLTMAEVVYGDEQLLGWNQDFVLDSGATDTYFVDPLYQQLLTKVAEMALLQKVPGDDEHPDCWEDTRPFTSIPDLRNRFSSLYLKLGNGRALEIPPENYLIITEDGDACLAIFNGFAQGLNNINLIGAISMQNVMVVYDNEQRQIGWAPVTECTQPLNCEP</sequence>
<dbReference type="PANTHER" id="PTHR13683">
    <property type="entry name" value="ASPARTYL PROTEASES"/>
    <property type="match status" value="1"/>
</dbReference>
<gene>
    <name evidence="5" type="ORF">KFK09_022413</name>
</gene>
<dbReference type="PROSITE" id="PS00141">
    <property type="entry name" value="ASP_PROTEASE"/>
    <property type="match status" value="1"/>
</dbReference>
<evidence type="ECO:0000256" key="2">
    <source>
        <dbReference type="PIRSR" id="PIRSR601461-1"/>
    </source>
</evidence>
<evidence type="ECO:0000313" key="6">
    <source>
        <dbReference type="Proteomes" id="UP000829196"/>
    </source>
</evidence>